<keyword evidence="3" id="KW-0240">DNA-directed RNA polymerase</keyword>
<dbReference type="GO" id="GO:0003677">
    <property type="term" value="F:DNA binding"/>
    <property type="evidence" value="ECO:0007669"/>
    <property type="project" value="InterPro"/>
</dbReference>
<keyword evidence="5" id="KW-0548">Nucleotidyltransferase</keyword>
<proteinExistence type="inferred from homology"/>
<dbReference type="InterPro" id="IPR014724">
    <property type="entry name" value="RNA_pol_RPB2_OB-fold"/>
</dbReference>
<dbReference type="Pfam" id="PF00562">
    <property type="entry name" value="RNA_pol_Rpb2_6"/>
    <property type="match status" value="1"/>
</dbReference>
<dbReference type="SUPFAM" id="SSF64484">
    <property type="entry name" value="beta and beta-prime subunits of DNA dependent RNA-polymerase"/>
    <property type="match status" value="1"/>
</dbReference>
<keyword evidence="6" id="KW-0804">Transcription</keyword>
<dbReference type="Pfam" id="PF04560">
    <property type="entry name" value="RNA_pol_Rpb2_7"/>
    <property type="match status" value="1"/>
</dbReference>
<dbReference type="InterPro" id="IPR015712">
    <property type="entry name" value="DNA-dir_RNA_pol_su2"/>
</dbReference>
<organism evidence="9">
    <name type="scientific">Prunus dulcis</name>
    <name type="common">Almond</name>
    <name type="synonym">Amygdalus dulcis</name>
    <dbReference type="NCBI Taxonomy" id="3755"/>
    <lineage>
        <taxon>Eukaryota</taxon>
        <taxon>Viridiplantae</taxon>
        <taxon>Streptophyta</taxon>
        <taxon>Embryophyta</taxon>
        <taxon>Tracheophyta</taxon>
        <taxon>Spermatophyta</taxon>
        <taxon>Magnoliopsida</taxon>
        <taxon>eudicotyledons</taxon>
        <taxon>Gunneridae</taxon>
        <taxon>Pentapetalae</taxon>
        <taxon>rosids</taxon>
        <taxon>fabids</taxon>
        <taxon>Rosales</taxon>
        <taxon>Rosaceae</taxon>
        <taxon>Amygdaloideae</taxon>
        <taxon>Amygdaleae</taxon>
        <taxon>Prunus</taxon>
    </lineage>
</organism>
<comment type="similarity">
    <text evidence="1">Belongs to the RNA polymerase beta chain family.</text>
</comment>
<evidence type="ECO:0000256" key="6">
    <source>
        <dbReference type="ARBA" id="ARBA00023163"/>
    </source>
</evidence>
<dbReference type="Gene3D" id="3.90.1800.10">
    <property type="entry name" value="RNA polymerase alpha subunit dimerisation domain"/>
    <property type="match status" value="1"/>
</dbReference>
<evidence type="ECO:0000256" key="4">
    <source>
        <dbReference type="ARBA" id="ARBA00022679"/>
    </source>
</evidence>
<evidence type="ECO:0000313" key="9">
    <source>
        <dbReference type="EMBL" id="BBH00810.1"/>
    </source>
</evidence>
<sequence length="276" mass="30439">MKRSILDGTMNIHVPKSITETVDLSDQKSRSDGSRKYFMESNIERHRSIDSDGLPCVGQTIKPEEEYYSIYNEMGRSIFRIIRRRVSFPMLNSFLLSTYAFDTLETLSLVISLAADMDKKVTGMCPDLIINPHAFPLRMAIGMLLESIAAKVHSTGMVDQITSQPIKGRKGGGERDSLLAHGAAYLLHDRLHTCSDYHIAAVCSTCGSILTPSVIKPEKRVARAVKGLPPVGAPKVFCHASDTNKGMETVAIPYVFKYLAAELAAMSIKMTLQLSI</sequence>
<gene>
    <name evidence="9" type="ORF">Prudu_010901</name>
</gene>
<keyword evidence="4" id="KW-0808">Transferase</keyword>
<dbReference type="InterPro" id="IPR037033">
    <property type="entry name" value="DNA-dir_RNAP_su2_hyb_sf"/>
</dbReference>
<dbReference type="Gene3D" id="2.40.50.150">
    <property type="match status" value="1"/>
</dbReference>
<dbReference type="AlphaFoldDB" id="A0A4Y1R9A5"/>
<feature type="domain" description="DNA-directed RNA polymerase subunit 2 hybrid-binding" evidence="7">
    <location>
        <begin position="114"/>
        <end position="153"/>
    </location>
</feature>
<name>A0A4Y1R9A5_PRUDU</name>
<accession>A0A4Y1R9A5</accession>
<dbReference type="EMBL" id="AP019300">
    <property type="protein sequence ID" value="BBH00810.1"/>
    <property type="molecule type" value="Genomic_DNA"/>
</dbReference>
<dbReference type="Gene3D" id="2.40.270.10">
    <property type="entry name" value="DNA-directed RNA polymerase, subunit 2, domain 6"/>
    <property type="match status" value="1"/>
</dbReference>
<evidence type="ECO:0000259" key="7">
    <source>
        <dbReference type="Pfam" id="PF00562"/>
    </source>
</evidence>
<evidence type="ECO:0000256" key="1">
    <source>
        <dbReference type="ARBA" id="ARBA00006835"/>
    </source>
</evidence>
<evidence type="ECO:0000256" key="2">
    <source>
        <dbReference type="ARBA" id="ARBA00012418"/>
    </source>
</evidence>
<evidence type="ECO:0000256" key="3">
    <source>
        <dbReference type="ARBA" id="ARBA00022478"/>
    </source>
</evidence>
<evidence type="ECO:0000256" key="5">
    <source>
        <dbReference type="ARBA" id="ARBA00022695"/>
    </source>
</evidence>
<dbReference type="GO" id="GO:0003899">
    <property type="term" value="F:DNA-directed RNA polymerase activity"/>
    <property type="evidence" value="ECO:0007669"/>
    <property type="project" value="UniProtKB-EC"/>
</dbReference>
<evidence type="ECO:0000259" key="8">
    <source>
        <dbReference type="Pfam" id="PF04560"/>
    </source>
</evidence>
<dbReference type="GO" id="GO:0032549">
    <property type="term" value="F:ribonucleoside binding"/>
    <property type="evidence" value="ECO:0007669"/>
    <property type="project" value="InterPro"/>
</dbReference>
<reference evidence="9" key="1">
    <citation type="journal article" date="2019" name="Science">
        <title>Mutation of a bHLH transcription factor allowed almond domestication.</title>
        <authorList>
            <person name="Sanchez-Perez R."/>
            <person name="Pavan S."/>
            <person name="Mazzeo R."/>
            <person name="Moldovan C."/>
            <person name="Aiese Cigliano R."/>
            <person name="Del Cueto J."/>
            <person name="Ricciardi F."/>
            <person name="Lotti C."/>
            <person name="Ricciardi L."/>
            <person name="Dicenta F."/>
            <person name="Lopez-Marques R.L."/>
            <person name="Lindberg Moller B."/>
        </authorList>
    </citation>
    <scope>NUCLEOTIDE SEQUENCE</scope>
</reference>
<dbReference type="GO" id="GO:0000428">
    <property type="term" value="C:DNA-directed RNA polymerase complex"/>
    <property type="evidence" value="ECO:0007669"/>
    <property type="project" value="UniProtKB-KW"/>
</dbReference>
<dbReference type="GO" id="GO:0006351">
    <property type="term" value="P:DNA-templated transcription"/>
    <property type="evidence" value="ECO:0007669"/>
    <property type="project" value="InterPro"/>
</dbReference>
<dbReference type="InterPro" id="IPR007641">
    <property type="entry name" value="RNA_pol_Rpb2_7"/>
</dbReference>
<dbReference type="InterPro" id="IPR007120">
    <property type="entry name" value="DNA-dir_RNAP_su2_dom"/>
</dbReference>
<dbReference type="PANTHER" id="PTHR20856">
    <property type="entry name" value="DNA-DIRECTED RNA POLYMERASE I SUBUNIT 2"/>
    <property type="match status" value="1"/>
</dbReference>
<protein>
    <recommendedName>
        <fullName evidence="2">DNA-directed RNA polymerase</fullName>
        <ecNumber evidence="2">2.7.7.6</ecNumber>
    </recommendedName>
</protein>
<feature type="domain" description="RNA polymerase Rpb2" evidence="8">
    <location>
        <begin position="171"/>
        <end position="273"/>
    </location>
</feature>
<dbReference type="EC" id="2.7.7.6" evidence="2"/>